<dbReference type="InterPro" id="IPR009078">
    <property type="entry name" value="Ferritin-like_SF"/>
</dbReference>
<dbReference type="EMBL" id="UINC01220396">
    <property type="protein sequence ID" value="SVE48291.1"/>
    <property type="molecule type" value="Genomic_DNA"/>
</dbReference>
<evidence type="ECO:0000313" key="6">
    <source>
        <dbReference type="EMBL" id="SVE48291.1"/>
    </source>
</evidence>
<evidence type="ECO:0000256" key="2">
    <source>
        <dbReference type="ARBA" id="ARBA00022723"/>
    </source>
</evidence>
<evidence type="ECO:0000256" key="1">
    <source>
        <dbReference type="ARBA" id="ARBA00022434"/>
    </source>
</evidence>
<dbReference type="Gene3D" id="1.20.1260.10">
    <property type="match status" value="1"/>
</dbReference>
<name>A0A383DUX7_9ZZZZ</name>
<dbReference type="GO" id="GO:0042802">
    <property type="term" value="F:identical protein binding"/>
    <property type="evidence" value="ECO:0007669"/>
    <property type="project" value="UniProtKB-ARBA"/>
</dbReference>
<sequence length="191" mass="21929">MSAVARSSRRLKTVEKGTLKTLSEKVQQLLNKQLNTEFHSAYTYLSLAAYFEDLDLNGFAHWMKIQYQEELLHADKIYTFINNRDARVILEPLAAPRAEWASPLEAFKSALANEQVLSQKIYEVVDEALQERDHATHAFMQWFVNEQVEEEAIVRDIVSDIERVIESKDGLFLMDRDLAGRTPQVGQESPA</sequence>
<proteinExistence type="predicted"/>
<dbReference type="Pfam" id="PF00210">
    <property type="entry name" value="Ferritin"/>
    <property type="match status" value="1"/>
</dbReference>
<dbReference type="FunFam" id="1.20.1260.10:FF:000001">
    <property type="entry name" value="Non-heme ferritin"/>
    <property type="match status" value="1"/>
</dbReference>
<dbReference type="PROSITE" id="PS50905">
    <property type="entry name" value="FERRITIN_LIKE"/>
    <property type="match status" value="1"/>
</dbReference>
<dbReference type="GO" id="GO:0005829">
    <property type="term" value="C:cytosol"/>
    <property type="evidence" value="ECO:0007669"/>
    <property type="project" value="TreeGrafter"/>
</dbReference>
<dbReference type="InterPro" id="IPR041719">
    <property type="entry name" value="Ferritin_prok"/>
</dbReference>
<keyword evidence="1" id="KW-0409">Iron storage</keyword>
<dbReference type="GO" id="GO:0006879">
    <property type="term" value="P:intracellular iron ion homeostasis"/>
    <property type="evidence" value="ECO:0007669"/>
    <property type="project" value="UniProtKB-KW"/>
</dbReference>
<dbReference type="CDD" id="cd01055">
    <property type="entry name" value="Nonheme_Ferritin"/>
    <property type="match status" value="1"/>
</dbReference>
<dbReference type="InterPro" id="IPR012347">
    <property type="entry name" value="Ferritin-like"/>
</dbReference>
<evidence type="ECO:0000259" key="5">
    <source>
        <dbReference type="PROSITE" id="PS50905"/>
    </source>
</evidence>
<dbReference type="GO" id="GO:0004322">
    <property type="term" value="F:ferroxidase activity"/>
    <property type="evidence" value="ECO:0007669"/>
    <property type="project" value="TreeGrafter"/>
</dbReference>
<dbReference type="GO" id="GO:0008198">
    <property type="term" value="F:ferrous iron binding"/>
    <property type="evidence" value="ECO:0007669"/>
    <property type="project" value="TreeGrafter"/>
</dbReference>
<accession>A0A383DUX7</accession>
<dbReference type="PANTHER" id="PTHR11431:SF127">
    <property type="entry name" value="BACTERIAL NON-HEME FERRITIN"/>
    <property type="match status" value="1"/>
</dbReference>
<keyword evidence="2" id="KW-0479">Metal-binding</keyword>
<protein>
    <recommendedName>
        <fullName evidence="5">Ferritin-like diiron domain-containing protein</fullName>
    </recommendedName>
</protein>
<gene>
    <name evidence="6" type="ORF">METZ01_LOCUS501145</name>
</gene>
<evidence type="ECO:0000256" key="3">
    <source>
        <dbReference type="ARBA" id="ARBA00023002"/>
    </source>
</evidence>
<dbReference type="GO" id="GO:0006826">
    <property type="term" value="P:iron ion transport"/>
    <property type="evidence" value="ECO:0007669"/>
    <property type="project" value="InterPro"/>
</dbReference>
<dbReference type="GO" id="GO:0008199">
    <property type="term" value="F:ferric iron binding"/>
    <property type="evidence" value="ECO:0007669"/>
    <property type="project" value="InterPro"/>
</dbReference>
<dbReference type="AlphaFoldDB" id="A0A383DUX7"/>
<keyword evidence="3" id="KW-0560">Oxidoreductase</keyword>
<keyword evidence="4" id="KW-0408">Iron</keyword>
<dbReference type="SUPFAM" id="SSF47240">
    <property type="entry name" value="Ferritin-like"/>
    <property type="match status" value="1"/>
</dbReference>
<reference evidence="6" key="1">
    <citation type="submission" date="2018-05" db="EMBL/GenBank/DDBJ databases">
        <authorList>
            <person name="Lanie J.A."/>
            <person name="Ng W.-L."/>
            <person name="Kazmierczak K.M."/>
            <person name="Andrzejewski T.M."/>
            <person name="Davidsen T.M."/>
            <person name="Wayne K.J."/>
            <person name="Tettelin H."/>
            <person name="Glass J.I."/>
            <person name="Rusch D."/>
            <person name="Podicherti R."/>
            <person name="Tsui H.-C.T."/>
            <person name="Winkler M.E."/>
        </authorList>
    </citation>
    <scope>NUCLEOTIDE SEQUENCE</scope>
</reference>
<dbReference type="PANTHER" id="PTHR11431">
    <property type="entry name" value="FERRITIN"/>
    <property type="match status" value="1"/>
</dbReference>
<dbReference type="InterPro" id="IPR008331">
    <property type="entry name" value="Ferritin_DPS_dom"/>
</dbReference>
<feature type="domain" description="Ferritin-like diiron" evidence="5">
    <location>
        <begin position="20"/>
        <end position="165"/>
    </location>
</feature>
<dbReference type="InterPro" id="IPR001519">
    <property type="entry name" value="Ferritin"/>
</dbReference>
<evidence type="ECO:0000256" key="4">
    <source>
        <dbReference type="ARBA" id="ARBA00023004"/>
    </source>
</evidence>
<organism evidence="6">
    <name type="scientific">marine metagenome</name>
    <dbReference type="NCBI Taxonomy" id="408172"/>
    <lineage>
        <taxon>unclassified sequences</taxon>
        <taxon>metagenomes</taxon>
        <taxon>ecological metagenomes</taxon>
    </lineage>
</organism>
<dbReference type="InterPro" id="IPR009040">
    <property type="entry name" value="Ferritin-like_diiron"/>
</dbReference>